<proteinExistence type="predicted"/>
<dbReference type="GO" id="GO:0005759">
    <property type="term" value="C:mitochondrial matrix"/>
    <property type="evidence" value="ECO:0007669"/>
    <property type="project" value="TreeGrafter"/>
</dbReference>
<dbReference type="EMBL" id="JALJOU010000081">
    <property type="protein sequence ID" value="KAK9822991.1"/>
    <property type="molecule type" value="Genomic_DNA"/>
</dbReference>
<gene>
    <name evidence="1" type="ORF">WJX81_002193</name>
</gene>
<evidence type="ECO:0000313" key="1">
    <source>
        <dbReference type="EMBL" id="KAK9822991.1"/>
    </source>
</evidence>
<dbReference type="Proteomes" id="UP001445335">
    <property type="component" value="Unassembled WGS sequence"/>
</dbReference>
<reference evidence="1 2" key="1">
    <citation type="journal article" date="2024" name="Nat. Commun.">
        <title>Phylogenomics reveals the evolutionary origins of lichenization in chlorophyte algae.</title>
        <authorList>
            <person name="Puginier C."/>
            <person name="Libourel C."/>
            <person name="Otte J."/>
            <person name="Skaloud P."/>
            <person name="Haon M."/>
            <person name="Grisel S."/>
            <person name="Petersen M."/>
            <person name="Berrin J.G."/>
            <person name="Delaux P.M."/>
            <person name="Dal Grande F."/>
            <person name="Keller J."/>
        </authorList>
    </citation>
    <scope>NUCLEOTIDE SEQUENCE [LARGE SCALE GENOMIC DNA]</scope>
    <source>
        <strain evidence="1 2">SAG 245.80</strain>
    </source>
</reference>
<dbReference type="InterPro" id="IPR050870">
    <property type="entry name" value="FAST_kinase"/>
</dbReference>
<accession>A0AAW1QNC6</accession>
<dbReference type="AlphaFoldDB" id="A0AAW1QNC6"/>
<keyword evidence="2" id="KW-1185">Reference proteome</keyword>
<organism evidence="1 2">
    <name type="scientific">Elliptochloris bilobata</name>
    <dbReference type="NCBI Taxonomy" id="381761"/>
    <lineage>
        <taxon>Eukaryota</taxon>
        <taxon>Viridiplantae</taxon>
        <taxon>Chlorophyta</taxon>
        <taxon>core chlorophytes</taxon>
        <taxon>Trebouxiophyceae</taxon>
        <taxon>Trebouxiophyceae incertae sedis</taxon>
        <taxon>Elliptochloris clade</taxon>
        <taxon>Elliptochloris</taxon>
    </lineage>
</organism>
<dbReference type="GO" id="GO:0035770">
    <property type="term" value="C:ribonucleoprotein granule"/>
    <property type="evidence" value="ECO:0007669"/>
    <property type="project" value="TreeGrafter"/>
</dbReference>
<dbReference type="GO" id="GO:0044528">
    <property type="term" value="P:regulation of mitochondrial mRNA stability"/>
    <property type="evidence" value="ECO:0007669"/>
    <property type="project" value="TreeGrafter"/>
</dbReference>
<name>A0AAW1QNC6_9CHLO</name>
<dbReference type="PANTHER" id="PTHR21228:SF40">
    <property type="entry name" value="LD45607P"/>
    <property type="match status" value="1"/>
</dbReference>
<comment type="caution">
    <text evidence="1">The sequence shown here is derived from an EMBL/GenBank/DDBJ whole genome shotgun (WGS) entry which is preliminary data.</text>
</comment>
<dbReference type="GO" id="GO:1901259">
    <property type="term" value="P:chloroplast rRNA processing"/>
    <property type="evidence" value="ECO:0007669"/>
    <property type="project" value="TreeGrafter"/>
</dbReference>
<sequence>MVVMGVLFPTETSAALKPAKGASASLKSRLLRINLAASSSPDCTSTVNAKEQSSSTVRRIRLASSWQDVASALSDSNATSGDVAYALYRVGCLFCFMSEQRRAALEASGMMARLGHLAREQLPRFTPRDVTLTLDAYARLAAKPQMKGLRPPPALLAGLSARAGRLAHELEASQLPLVIWALGVLGCSEAEADMAALDKAVARRAADFSGQGVSLVLWAYCALRHHPSAHAWRRRMHPSQRM</sequence>
<dbReference type="GO" id="GO:0003723">
    <property type="term" value="F:RNA binding"/>
    <property type="evidence" value="ECO:0007669"/>
    <property type="project" value="TreeGrafter"/>
</dbReference>
<protein>
    <submittedName>
        <fullName evidence="1">Uncharacterized protein</fullName>
    </submittedName>
</protein>
<dbReference type="GO" id="GO:0000963">
    <property type="term" value="P:mitochondrial RNA processing"/>
    <property type="evidence" value="ECO:0007669"/>
    <property type="project" value="TreeGrafter"/>
</dbReference>
<dbReference type="PANTHER" id="PTHR21228">
    <property type="entry name" value="FAST LEU-RICH DOMAIN-CONTAINING"/>
    <property type="match status" value="1"/>
</dbReference>
<dbReference type="GO" id="GO:0009507">
    <property type="term" value="C:chloroplast"/>
    <property type="evidence" value="ECO:0007669"/>
    <property type="project" value="GOC"/>
</dbReference>
<evidence type="ECO:0000313" key="2">
    <source>
        <dbReference type="Proteomes" id="UP001445335"/>
    </source>
</evidence>